<keyword evidence="2" id="KW-0479">Metal-binding</keyword>
<keyword evidence="7" id="KW-1185">Reference proteome</keyword>
<dbReference type="Gene3D" id="3.30.1120.10">
    <property type="match status" value="1"/>
</dbReference>
<dbReference type="InterPro" id="IPR050738">
    <property type="entry name" value="Sulfatase"/>
</dbReference>
<keyword evidence="4" id="KW-0106">Calcium</keyword>
<dbReference type="GO" id="GO:0046872">
    <property type="term" value="F:metal ion binding"/>
    <property type="evidence" value="ECO:0007669"/>
    <property type="project" value="UniProtKB-KW"/>
</dbReference>
<dbReference type="OrthoDB" id="9777306at2"/>
<gene>
    <name evidence="6" type="ORF">FOE78_16930</name>
</gene>
<name>A0A516Q1X9_9ACTN</name>
<dbReference type="EMBL" id="CP041692">
    <property type="protein sequence ID" value="QDP97382.1"/>
    <property type="molecule type" value="Genomic_DNA"/>
</dbReference>
<dbReference type="Pfam" id="PF00884">
    <property type="entry name" value="Sulfatase"/>
    <property type="match status" value="1"/>
</dbReference>
<dbReference type="InterPro" id="IPR024607">
    <property type="entry name" value="Sulfatase_CS"/>
</dbReference>
<comment type="similarity">
    <text evidence="1">Belongs to the sulfatase family.</text>
</comment>
<dbReference type="RefSeq" id="WP_143987341.1">
    <property type="nucleotide sequence ID" value="NZ_CP041692.1"/>
</dbReference>
<sequence length="444" mass="49067">MSSASPADRRSRRRPNVVIVYTDDLGYGDLGCYGADDLATPHLDALAERGVRATSWYSNAPVCSPSRAALLTGRHPINTGVTHILGGRRSTPGLSNDQPTLMSILAEQGYHTGIFGKWHLGLTPDCRPRSHGFEEFFGFLAGCVDYYSHIFYWGQGDGTDPLHDLWENETEVWHNGEYLTELITDRAVDFIERHADQPFFCYLPYNAPHYPMHAPQHYLDRFADLPADRRIMAAMIAAVDDGVGRVVETLREQGLLDDTVIIFSSDNGPSAESRNWLDGNDQPWRAGTTGGYRGYKGSLFDGGIREPFLISYPAALPAGRVVDAPAQMSDVVPTVLSLLGIETTDLGPGIDFDGRDVSGLLAGTAESPHQQLVWSQDNQLAIREGDWKLITNPCLDFDRVLPDPVWLSDLADDPYEQTNLADDHPETVRRLLADVSNWHSSITG</sequence>
<dbReference type="InterPro" id="IPR017850">
    <property type="entry name" value="Alkaline_phosphatase_core_sf"/>
</dbReference>
<dbReference type="PANTHER" id="PTHR42693:SF53">
    <property type="entry name" value="ENDO-4-O-SULFATASE"/>
    <property type="match status" value="1"/>
</dbReference>
<keyword evidence="6" id="KW-0808">Transferase</keyword>
<evidence type="ECO:0000256" key="1">
    <source>
        <dbReference type="ARBA" id="ARBA00008779"/>
    </source>
</evidence>
<dbReference type="GO" id="GO:0016740">
    <property type="term" value="F:transferase activity"/>
    <property type="evidence" value="ECO:0007669"/>
    <property type="project" value="UniProtKB-KW"/>
</dbReference>
<dbReference type="Proteomes" id="UP000319263">
    <property type="component" value="Chromosome"/>
</dbReference>
<dbReference type="PANTHER" id="PTHR42693">
    <property type="entry name" value="ARYLSULFATASE FAMILY MEMBER"/>
    <property type="match status" value="1"/>
</dbReference>
<reference evidence="6 7" key="1">
    <citation type="submission" date="2019-07" db="EMBL/GenBank/DDBJ databases">
        <title>Microlunatus dokdonensis sp. nov. isolated from the rhizospheric soil of the wild plant Elymus tsukushiensis.</title>
        <authorList>
            <person name="Ghim S.-Y."/>
            <person name="Hwang Y.-J."/>
            <person name="Son J.-S."/>
            <person name="Shin J.-H."/>
        </authorList>
    </citation>
    <scope>NUCLEOTIDE SEQUENCE [LARGE SCALE GENOMIC DNA]</scope>
    <source>
        <strain evidence="6 7">KUDC0627</strain>
    </source>
</reference>
<dbReference type="InterPro" id="IPR000917">
    <property type="entry name" value="Sulfatase_N"/>
</dbReference>
<dbReference type="Gene3D" id="3.40.720.10">
    <property type="entry name" value="Alkaline Phosphatase, subunit A"/>
    <property type="match status" value="1"/>
</dbReference>
<protein>
    <submittedName>
        <fullName evidence="6">Sulfatase-like hydrolase/transferase</fullName>
    </submittedName>
</protein>
<organism evidence="6 7">
    <name type="scientific">Microlunatus elymi</name>
    <dbReference type="NCBI Taxonomy" id="2596828"/>
    <lineage>
        <taxon>Bacteria</taxon>
        <taxon>Bacillati</taxon>
        <taxon>Actinomycetota</taxon>
        <taxon>Actinomycetes</taxon>
        <taxon>Propionibacteriales</taxon>
        <taxon>Propionibacteriaceae</taxon>
        <taxon>Microlunatus</taxon>
    </lineage>
</organism>
<dbReference type="KEGG" id="mik:FOE78_16930"/>
<evidence type="ECO:0000313" key="6">
    <source>
        <dbReference type="EMBL" id="QDP97382.1"/>
    </source>
</evidence>
<evidence type="ECO:0000256" key="3">
    <source>
        <dbReference type="ARBA" id="ARBA00022801"/>
    </source>
</evidence>
<evidence type="ECO:0000259" key="5">
    <source>
        <dbReference type="Pfam" id="PF00884"/>
    </source>
</evidence>
<dbReference type="PROSITE" id="PS00523">
    <property type="entry name" value="SULFATASE_1"/>
    <property type="match status" value="1"/>
</dbReference>
<keyword evidence="3 6" id="KW-0378">Hydrolase</keyword>
<evidence type="ECO:0000256" key="4">
    <source>
        <dbReference type="ARBA" id="ARBA00022837"/>
    </source>
</evidence>
<dbReference type="GO" id="GO:0004065">
    <property type="term" value="F:arylsulfatase activity"/>
    <property type="evidence" value="ECO:0007669"/>
    <property type="project" value="TreeGrafter"/>
</dbReference>
<dbReference type="AlphaFoldDB" id="A0A516Q1X9"/>
<feature type="domain" description="Sulfatase N-terminal" evidence="5">
    <location>
        <begin position="15"/>
        <end position="341"/>
    </location>
</feature>
<proteinExistence type="inferred from homology"/>
<evidence type="ECO:0000313" key="7">
    <source>
        <dbReference type="Proteomes" id="UP000319263"/>
    </source>
</evidence>
<dbReference type="SUPFAM" id="SSF53649">
    <property type="entry name" value="Alkaline phosphatase-like"/>
    <property type="match status" value="1"/>
</dbReference>
<accession>A0A516Q1X9</accession>
<evidence type="ECO:0000256" key="2">
    <source>
        <dbReference type="ARBA" id="ARBA00022723"/>
    </source>
</evidence>